<gene>
    <name evidence="1" type="ORF">BJG266_LOCUS15583</name>
    <name evidence="2" type="ORF">JYZ213_LOCUS16553</name>
    <name evidence="6" type="ORF">OKA104_LOCUS6317</name>
    <name evidence="5" type="ORF">OXD698_LOCUS4678</name>
    <name evidence="4" type="ORF">QVE165_LOCUS20960</name>
    <name evidence="3" type="ORF">VCS650_LOCUS17195</name>
</gene>
<accession>A0A814GDB5</accession>
<evidence type="ECO:0000313" key="8">
    <source>
        <dbReference type="Proteomes" id="UP000663877"/>
    </source>
</evidence>
<dbReference type="GO" id="GO:0005634">
    <property type="term" value="C:nucleus"/>
    <property type="evidence" value="ECO:0007669"/>
    <property type="project" value="TreeGrafter"/>
</dbReference>
<dbReference type="Proteomes" id="UP000663877">
    <property type="component" value="Unassembled WGS sequence"/>
</dbReference>
<organism evidence="1 8">
    <name type="scientific">Adineta steineri</name>
    <dbReference type="NCBI Taxonomy" id="433720"/>
    <lineage>
        <taxon>Eukaryota</taxon>
        <taxon>Metazoa</taxon>
        <taxon>Spiralia</taxon>
        <taxon>Gnathifera</taxon>
        <taxon>Rotifera</taxon>
        <taxon>Eurotatoria</taxon>
        <taxon>Bdelloidea</taxon>
        <taxon>Adinetida</taxon>
        <taxon>Adinetidae</taxon>
        <taxon>Adineta</taxon>
    </lineage>
</organism>
<dbReference type="AlphaFoldDB" id="A0A814GDB5"/>
<dbReference type="EMBL" id="CAJNOM010000133">
    <property type="protein sequence ID" value="CAF1113054.1"/>
    <property type="molecule type" value="Genomic_DNA"/>
</dbReference>
<dbReference type="PANTHER" id="PTHR31742">
    <property type="entry name" value="RPA-INTERACTING PROTEIN RPAIN"/>
    <property type="match status" value="1"/>
</dbReference>
<evidence type="ECO:0000313" key="1">
    <source>
        <dbReference type="EMBL" id="CAF0994553.1"/>
    </source>
</evidence>
<dbReference type="Proteomes" id="UP000663844">
    <property type="component" value="Unassembled WGS sequence"/>
</dbReference>
<keyword evidence="7" id="KW-1185">Reference proteome</keyword>
<dbReference type="EMBL" id="CAJNOG010000149">
    <property type="protein sequence ID" value="CAF1011413.1"/>
    <property type="molecule type" value="Genomic_DNA"/>
</dbReference>
<evidence type="ECO:0000313" key="5">
    <source>
        <dbReference type="EMBL" id="CAF3566406.1"/>
    </source>
</evidence>
<dbReference type="OrthoDB" id="9975854at2759"/>
<evidence type="ECO:0008006" key="9">
    <source>
        <dbReference type="Google" id="ProtNLM"/>
    </source>
</evidence>
<dbReference type="Proteomes" id="UP000663881">
    <property type="component" value="Unassembled WGS sequence"/>
</dbReference>
<dbReference type="EMBL" id="CAJOAY010000231">
    <property type="protein sequence ID" value="CAF3595081.1"/>
    <property type="molecule type" value="Genomic_DNA"/>
</dbReference>
<dbReference type="InterPro" id="IPR028156">
    <property type="entry name" value="RIP"/>
</dbReference>
<dbReference type="GO" id="GO:0006606">
    <property type="term" value="P:protein import into nucleus"/>
    <property type="evidence" value="ECO:0007669"/>
    <property type="project" value="TreeGrafter"/>
</dbReference>
<dbReference type="Proteomes" id="UP000663891">
    <property type="component" value="Unassembled WGS sequence"/>
</dbReference>
<evidence type="ECO:0000313" key="7">
    <source>
        <dbReference type="Proteomes" id="UP000663832"/>
    </source>
</evidence>
<dbReference type="Proteomes" id="UP000663845">
    <property type="component" value="Unassembled WGS sequence"/>
</dbReference>
<reference evidence="1" key="1">
    <citation type="submission" date="2021-02" db="EMBL/GenBank/DDBJ databases">
        <authorList>
            <person name="Nowell W R."/>
        </authorList>
    </citation>
    <scope>NUCLEOTIDE SEQUENCE</scope>
</reference>
<protein>
    <recommendedName>
        <fullName evidence="9">RPA-interacting protein C-terminal domain-containing protein</fullName>
    </recommendedName>
</protein>
<sequence length="219" mass="25488">MSTFPPSPARQTAHAALYKMPSPTVRCDETWKDRYRLHCKQQFKRSRDKVVNKMRQLSFDDNQPTLSARDIVESEWIKMFGSLPSTTTMDMDGDDAEFEANLAIMNEIRRELELEQLQSIPDEQPEYIPSIDEFNQTQCPVCSCDSLFQFSSQHPITCRQCSFQHQIKMGSLDEIHNYHRQTMPHCKETKLHSTLWHNDDGTTPSLLLVCTKCDFNFCL</sequence>
<evidence type="ECO:0000313" key="2">
    <source>
        <dbReference type="EMBL" id="CAF1011413.1"/>
    </source>
</evidence>
<evidence type="ECO:0000313" key="6">
    <source>
        <dbReference type="EMBL" id="CAF3595081.1"/>
    </source>
</evidence>
<dbReference type="EMBL" id="CAJNOI010000069">
    <property type="protein sequence ID" value="CAF0994553.1"/>
    <property type="molecule type" value="Genomic_DNA"/>
</dbReference>
<evidence type="ECO:0000313" key="4">
    <source>
        <dbReference type="EMBL" id="CAF1113054.1"/>
    </source>
</evidence>
<dbReference type="PANTHER" id="PTHR31742:SF1">
    <property type="entry name" value="RPA-INTERACTING PROTEIN"/>
    <property type="match status" value="1"/>
</dbReference>
<dbReference type="EMBL" id="CAJOAZ010000181">
    <property type="protein sequence ID" value="CAF3566406.1"/>
    <property type="molecule type" value="Genomic_DNA"/>
</dbReference>
<name>A0A814GDB5_9BILA</name>
<dbReference type="Proteomes" id="UP000663832">
    <property type="component" value="Unassembled WGS sequence"/>
</dbReference>
<proteinExistence type="predicted"/>
<evidence type="ECO:0000313" key="3">
    <source>
        <dbReference type="EMBL" id="CAF1047159.1"/>
    </source>
</evidence>
<comment type="caution">
    <text evidence="1">The sequence shown here is derived from an EMBL/GenBank/DDBJ whole genome shotgun (WGS) entry which is preliminary data.</text>
</comment>
<dbReference type="EMBL" id="CAJNON010000157">
    <property type="protein sequence ID" value="CAF1047159.1"/>
    <property type="molecule type" value="Genomic_DNA"/>
</dbReference>